<dbReference type="InterPro" id="IPR036396">
    <property type="entry name" value="Cyt_P450_sf"/>
</dbReference>
<name>A0A2G2Y6I6_CAPAN</name>
<keyword evidence="5 9" id="KW-0560">Oxidoreductase</keyword>
<evidence type="ECO:0000256" key="1">
    <source>
        <dbReference type="ARBA" id="ARBA00001971"/>
    </source>
</evidence>
<comment type="cofactor">
    <cofactor evidence="1 8">
        <name>heme</name>
        <dbReference type="ChEBI" id="CHEBI:30413"/>
    </cofactor>
</comment>
<dbReference type="STRING" id="4072.A0A2G2Y6I6"/>
<dbReference type="InterPro" id="IPR001128">
    <property type="entry name" value="Cyt_P450"/>
</dbReference>
<evidence type="ECO:0000256" key="8">
    <source>
        <dbReference type="PIRSR" id="PIRSR602401-1"/>
    </source>
</evidence>
<dbReference type="GO" id="GO:0004497">
    <property type="term" value="F:monooxygenase activity"/>
    <property type="evidence" value="ECO:0007669"/>
    <property type="project" value="UniProtKB-KW"/>
</dbReference>
<evidence type="ECO:0000313" key="10">
    <source>
        <dbReference type="EMBL" id="PHT65181.1"/>
    </source>
</evidence>
<proteinExistence type="inferred from homology"/>
<dbReference type="PROSITE" id="PS00086">
    <property type="entry name" value="CYTOCHROME_P450"/>
    <property type="match status" value="1"/>
</dbReference>
<evidence type="ECO:0000256" key="3">
    <source>
        <dbReference type="ARBA" id="ARBA00022617"/>
    </source>
</evidence>
<keyword evidence="3 8" id="KW-0349">Heme</keyword>
<evidence type="ECO:0000313" key="11">
    <source>
        <dbReference type="Proteomes" id="UP000222542"/>
    </source>
</evidence>
<dbReference type="AlphaFoldDB" id="A0A2G2Y6I6"/>
<dbReference type="PANTHER" id="PTHR47953">
    <property type="entry name" value="OS08G0105600 PROTEIN"/>
    <property type="match status" value="1"/>
</dbReference>
<dbReference type="GO" id="GO:0016705">
    <property type="term" value="F:oxidoreductase activity, acting on paired donors, with incorporation or reduction of molecular oxygen"/>
    <property type="evidence" value="ECO:0007669"/>
    <property type="project" value="InterPro"/>
</dbReference>
<dbReference type="InterPro" id="IPR052306">
    <property type="entry name" value="CYP450_71D"/>
</dbReference>
<dbReference type="OMA" id="PIREMKE"/>
<evidence type="ECO:0000256" key="6">
    <source>
        <dbReference type="ARBA" id="ARBA00023004"/>
    </source>
</evidence>
<accession>A0A2G2Y6I6</accession>
<dbReference type="EMBL" id="AYRZ02000012">
    <property type="protein sequence ID" value="PHT65181.1"/>
    <property type="molecule type" value="Genomic_DNA"/>
</dbReference>
<dbReference type="Gramene" id="PHT65181">
    <property type="protein sequence ID" value="PHT65181"/>
    <property type="gene ID" value="T459_29606"/>
</dbReference>
<evidence type="ECO:0000256" key="2">
    <source>
        <dbReference type="ARBA" id="ARBA00010617"/>
    </source>
</evidence>
<evidence type="ECO:0000256" key="9">
    <source>
        <dbReference type="RuleBase" id="RU000461"/>
    </source>
</evidence>
<evidence type="ECO:0000256" key="4">
    <source>
        <dbReference type="ARBA" id="ARBA00022723"/>
    </source>
</evidence>
<dbReference type="Pfam" id="PF00067">
    <property type="entry name" value="p450"/>
    <property type="match status" value="2"/>
</dbReference>
<evidence type="ECO:0008006" key="12">
    <source>
        <dbReference type="Google" id="ProtNLM"/>
    </source>
</evidence>
<keyword evidence="4 8" id="KW-0479">Metal-binding</keyword>
<comment type="similarity">
    <text evidence="2 9">Belongs to the cytochrome P450 family.</text>
</comment>
<evidence type="ECO:0000256" key="5">
    <source>
        <dbReference type="ARBA" id="ARBA00023002"/>
    </source>
</evidence>
<dbReference type="GO" id="GO:0005506">
    <property type="term" value="F:iron ion binding"/>
    <property type="evidence" value="ECO:0007669"/>
    <property type="project" value="InterPro"/>
</dbReference>
<organism evidence="10 11">
    <name type="scientific">Capsicum annuum</name>
    <name type="common">Capsicum pepper</name>
    <dbReference type="NCBI Taxonomy" id="4072"/>
    <lineage>
        <taxon>Eukaryota</taxon>
        <taxon>Viridiplantae</taxon>
        <taxon>Streptophyta</taxon>
        <taxon>Embryophyta</taxon>
        <taxon>Tracheophyta</taxon>
        <taxon>Spermatophyta</taxon>
        <taxon>Magnoliopsida</taxon>
        <taxon>eudicotyledons</taxon>
        <taxon>Gunneridae</taxon>
        <taxon>Pentapetalae</taxon>
        <taxon>asterids</taxon>
        <taxon>lamiids</taxon>
        <taxon>Solanales</taxon>
        <taxon>Solanaceae</taxon>
        <taxon>Solanoideae</taxon>
        <taxon>Capsiceae</taxon>
        <taxon>Capsicum</taxon>
    </lineage>
</organism>
<protein>
    <recommendedName>
        <fullName evidence="12">Cytochrome 71D6</fullName>
    </recommendedName>
</protein>
<keyword evidence="11" id="KW-1185">Reference proteome</keyword>
<dbReference type="PRINTS" id="PR00463">
    <property type="entry name" value="EP450I"/>
</dbReference>
<reference evidence="10 11" key="1">
    <citation type="journal article" date="2014" name="Nat. Genet.">
        <title>Genome sequence of the hot pepper provides insights into the evolution of pungency in Capsicum species.</title>
        <authorList>
            <person name="Kim S."/>
            <person name="Park M."/>
            <person name="Yeom S.I."/>
            <person name="Kim Y.M."/>
            <person name="Lee J.M."/>
            <person name="Lee H.A."/>
            <person name="Seo E."/>
            <person name="Choi J."/>
            <person name="Cheong K."/>
            <person name="Kim K.T."/>
            <person name="Jung K."/>
            <person name="Lee G.W."/>
            <person name="Oh S.K."/>
            <person name="Bae C."/>
            <person name="Kim S.B."/>
            <person name="Lee H.Y."/>
            <person name="Kim S.Y."/>
            <person name="Kim M.S."/>
            <person name="Kang B.C."/>
            <person name="Jo Y.D."/>
            <person name="Yang H.B."/>
            <person name="Jeong H.J."/>
            <person name="Kang W.H."/>
            <person name="Kwon J.K."/>
            <person name="Shin C."/>
            <person name="Lim J.Y."/>
            <person name="Park J.H."/>
            <person name="Huh J.H."/>
            <person name="Kim J.S."/>
            <person name="Kim B.D."/>
            <person name="Cohen O."/>
            <person name="Paran I."/>
            <person name="Suh M.C."/>
            <person name="Lee S.B."/>
            <person name="Kim Y.K."/>
            <person name="Shin Y."/>
            <person name="Noh S.J."/>
            <person name="Park J."/>
            <person name="Seo Y.S."/>
            <person name="Kwon S.Y."/>
            <person name="Kim H.A."/>
            <person name="Park J.M."/>
            <person name="Kim H.J."/>
            <person name="Choi S.B."/>
            <person name="Bosland P.W."/>
            <person name="Reeves G."/>
            <person name="Jo S.H."/>
            <person name="Lee B.W."/>
            <person name="Cho H.T."/>
            <person name="Choi H.S."/>
            <person name="Lee M.S."/>
            <person name="Yu Y."/>
            <person name="Do Choi Y."/>
            <person name="Park B.S."/>
            <person name="van Deynze A."/>
            <person name="Ashrafi H."/>
            <person name="Hill T."/>
            <person name="Kim W.T."/>
            <person name="Pai H.S."/>
            <person name="Ahn H.K."/>
            <person name="Yeam I."/>
            <person name="Giovannoni J.J."/>
            <person name="Rose J.K."/>
            <person name="Sorensen I."/>
            <person name="Lee S.J."/>
            <person name="Kim R.W."/>
            <person name="Choi I.Y."/>
            <person name="Choi B.S."/>
            <person name="Lim J.S."/>
            <person name="Lee Y.H."/>
            <person name="Choi D."/>
        </authorList>
    </citation>
    <scope>NUCLEOTIDE SEQUENCE [LARGE SCALE GENOMIC DNA]</scope>
    <source>
        <strain evidence="11">cv. CM334</strain>
    </source>
</reference>
<dbReference type="InterPro" id="IPR002401">
    <property type="entry name" value="Cyt_P450_E_grp-I"/>
</dbReference>
<feature type="binding site" description="axial binding residue" evidence="8">
    <location>
        <position position="309"/>
    </location>
    <ligand>
        <name>heme</name>
        <dbReference type="ChEBI" id="CHEBI:30413"/>
    </ligand>
    <ligandPart>
        <name>Fe</name>
        <dbReference type="ChEBI" id="CHEBI:18248"/>
    </ligandPart>
</feature>
<dbReference type="FunFam" id="1.10.630.10:FF:000126">
    <property type="entry name" value="Predicted protein"/>
    <property type="match status" value="1"/>
</dbReference>
<reference evidence="10 11" key="2">
    <citation type="journal article" date="2017" name="Genome Biol.">
        <title>New reference genome sequences of hot pepper reveal the massive evolution of plant disease-resistance genes by retroduplication.</title>
        <authorList>
            <person name="Kim S."/>
            <person name="Park J."/>
            <person name="Yeom S.I."/>
            <person name="Kim Y.M."/>
            <person name="Seo E."/>
            <person name="Kim K.T."/>
            <person name="Kim M.S."/>
            <person name="Lee J.M."/>
            <person name="Cheong K."/>
            <person name="Shin H.S."/>
            <person name="Kim S.B."/>
            <person name="Han K."/>
            <person name="Lee J."/>
            <person name="Park M."/>
            <person name="Lee H.A."/>
            <person name="Lee H.Y."/>
            <person name="Lee Y."/>
            <person name="Oh S."/>
            <person name="Lee J.H."/>
            <person name="Choi E."/>
            <person name="Choi E."/>
            <person name="Lee S.E."/>
            <person name="Jeon J."/>
            <person name="Kim H."/>
            <person name="Choi G."/>
            <person name="Song H."/>
            <person name="Lee J."/>
            <person name="Lee S.C."/>
            <person name="Kwon J.K."/>
            <person name="Lee H.Y."/>
            <person name="Koo N."/>
            <person name="Hong Y."/>
            <person name="Kim R.W."/>
            <person name="Kang W.H."/>
            <person name="Huh J.H."/>
            <person name="Kang B.C."/>
            <person name="Yang T.J."/>
            <person name="Lee Y.H."/>
            <person name="Bennetzen J.L."/>
            <person name="Choi D."/>
        </authorList>
    </citation>
    <scope>NUCLEOTIDE SEQUENCE [LARGE SCALE GENOMIC DNA]</scope>
    <source>
        <strain evidence="11">cv. CM334</strain>
    </source>
</reference>
<dbReference type="SUPFAM" id="SSF48264">
    <property type="entry name" value="Cytochrome P450"/>
    <property type="match status" value="1"/>
</dbReference>
<dbReference type="PANTHER" id="PTHR47953:SF17">
    <property type="entry name" value="CYTOCHROME P450"/>
    <property type="match status" value="1"/>
</dbReference>
<sequence length="368" mass="41908">MHHLAGGVPQCIFRDLAKKYGPLMHLHLGEVSTVVVTSSEMDKQVLKTHDLAFASRPRLMAVDIMCYDRSDIAFCPYGGFYMADIFPSYKFLHSLSSAKQTLLDIHRKVYSTVEDVINEHKKNLSTHETDDALGGEDLINVLLRHKKDGALQFAITNDNIKVVILDMLIAGTKTSAVTIVWAMVQKMKNPSIFVKAQKEVRKSFRDKVTFNSNDVEEQKYLKLVIKETLKLHPPIPLLTPRECREETYINGYTIPVNTKVMVNVWALGRDPKYWDDAKSFKPERFEQCSVDFLGNNFEYLPFGSGRRICLGISFSLASISLPLAQLLYHFDWKLPTGMELRDLDFTELAGIGSMRKNDLYLITTPYKS</sequence>
<dbReference type="Gene3D" id="1.10.630.10">
    <property type="entry name" value="Cytochrome P450"/>
    <property type="match status" value="2"/>
</dbReference>
<keyword evidence="6 8" id="KW-0408">Iron</keyword>
<gene>
    <name evidence="10" type="ORF">T459_29606</name>
</gene>
<evidence type="ECO:0000256" key="7">
    <source>
        <dbReference type="ARBA" id="ARBA00023033"/>
    </source>
</evidence>
<dbReference type="InterPro" id="IPR017972">
    <property type="entry name" value="Cyt_P450_CS"/>
</dbReference>
<dbReference type="PRINTS" id="PR00385">
    <property type="entry name" value="P450"/>
</dbReference>
<dbReference type="Proteomes" id="UP000222542">
    <property type="component" value="Unassembled WGS sequence"/>
</dbReference>
<dbReference type="GO" id="GO:0020037">
    <property type="term" value="F:heme binding"/>
    <property type="evidence" value="ECO:0007669"/>
    <property type="project" value="InterPro"/>
</dbReference>
<comment type="caution">
    <text evidence="10">The sequence shown here is derived from an EMBL/GenBank/DDBJ whole genome shotgun (WGS) entry which is preliminary data.</text>
</comment>
<keyword evidence="7 9" id="KW-0503">Monooxygenase</keyword>